<name>A0A9P7XTS3_9FUNG</name>
<feature type="signal peptide" evidence="2">
    <location>
        <begin position="1"/>
        <end position="19"/>
    </location>
</feature>
<feature type="chain" id="PRO_5040318856" evidence="2">
    <location>
        <begin position="20"/>
        <end position="85"/>
    </location>
</feature>
<proteinExistence type="predicted"/>
<dbReference type="EMBL" id="JAHRHY010000011">
    <property type="protein sequence ID" value="KAG9065581.1"/>
    <property type="molecule type" value="Genomic_DNA"/>
</dbReference>
<organism evidence="3 4">
    <name type="scientific">Linnemannia hyalina</name>
    <dbReference type="NCBI Taxonomy" id="64524"/>
    <lineage>
        <taxon>Eukaryota</taxon>
        <taxon>Fungi</taxon>
        <taxon>Fungi incertae sedis</taxon>
        <taxon>Mucoromycota</taxon>
        <taxon>Mortierellomycotina</taxon>
        <taxon>Mortierellomycetes</taxon>
        <taxon>Mortierellales</taxon>
        <taxon>Mortierellaceae</taxon>
        <taxon>Linnemannia</taxon>
    </lineage>
</organism>
<gene>
    <name evidence="3" type="ORF">KI688_001870</name>
</gene>
<comment type="caution">
    <text evidence="3">The sequence shown here is derived from an EMBL/GenBank/DDBJ whole genome shotgun (WGS) entry which is preliminary data.</text>
</comment>
<keyword evidence="4" id="KW-1185">Reference proteome</keyword>
<evidence type="ECO:0000256" key="2">
    <source>
        <dbReference type="SAM" id="SignalP"/>
    </source>
</evidence>
<dbReference type="AlphaFoldDB" id="A0A9P7XTS3"/>
<evidence type="ECO:0000256" key="1">
    <source>
        <dbReference type="SAM" id="MobiDB-lite"/>
    </source>
</evidence>
<protein>
    <submittedName>
        <fullName evidence="3">Uncharacterized protein</fullName>
    </submittedName>
</protein>
<reference evidence="3" key="1">
    <citation type="submission" date="2021-06" db="EMBL/GenBank/DDBJ databases">
        <title>Genome Sequence of Mortierella hyaline Strain SCG-10, a Cold-Adapted, Nitrate-Reducing Fungus Isolated from Soil in Minnesota, USA.</title>
        <authorList>
            <person name="Aldossari N."/>
        </authorList>
    </citation>
    <scope>NUCLEOTIDE SEQUENCE</scope>
    <source>
        <strain evidence="3">SCG-10</strain>
    </source>
</reference>
<keyword evidence="2" id="KW-0732">Signal</keyword>
<accession>A0A9P7XTS3</accession>
<dbReference type="Proteomes" id="UP000707451">
    <property type="component" value="Unassembled WGS sequence"/>
</dbReference>
<evidence type="ECO:0000313" key="3">
    <source>
        <dbReference type="EMBL" id="KAG9065581.1"/>
    </source>
</evidence>
<feature type="region of interest" description="Disordered" evidence="1">
    <location>
        <begin position="65"/>
        <end position="85"/>
    </location>
</feature>
<evidence type="ECO:0000313" key="4">
    <source>
        <dbReference type="Proteomes" id="UP000707451"/>
    </source>
</evidence>
<sequence>MKTITVITLLAAALLIVQATPAASVIPNSHDDNALPTTSTNVQAYDKNRTLSRMTDLPGVCWGGEMKKRSGGTQASRQMGWKLGG</sequence>